<gene>
    <name evidence="2" type="ORF">OS493_031748</name>
</gene>
<sequence length="128" mass="14259">MAEICEATIPQLQMDFAVFVVHANESRLSINEDDAHGIGYTKVYRALLQATVTSTAATERSMKLSRNELVQEPESSQQEPTSNEEETVDSFFDEQDGGRVPSDEIEESEIQVSSEGSQVRFSIRELDA</sequence>
<keyword evidence="3" id="KW-1185">Reference proteome</keyword>
<name>A0A9W9Z8Q6_9CNID</name>
<comment type="caution">
    <text evidence="2">The sequence shown here is derived from an EMBL/GenBank/DDBJ whole genome shotgun (WGS) entry which is preliminary data.</text>
</comment>
<dbReference type="Proteomes" id="UP001163046">
    <property type="component" value="Unassembled WGS sequence"/>
</dbReference>
<dbReference type="AlphaFoldDB" id="A0A9W9Z8Q6"/>
<accession>A0A9W9Z8Q6</accession>
<evidence type="ECO:0000256" key="1">
    <source>
        <dbReference type="SAM" id="MobiDB-lite"/>
    </source>
</evidence>
<proteinExistence type="predicted"/>
<reference evidence="2" key="1">
    <citation type="submission" date="2023-01" db="EMBL/GenBank/DDBJ databases">
        <title>Genome assembly of the deep-sea coral Lophelia pertusa.</title>
        <authorList>
            <person name="Herrera S."/>
            <person name="Cordes E."/>
        </authorList>
    </citation>
    <scope>NUCLEOTIDE SEQUENCE</scope>
    <source>
        <strain evidence="2">USNM1676648</strain>
        <tissue evidence="2">Polyp</tissue>
    </source>
</reference>
<protein>
    <submittedName>
        <fullName evidence="2">Uncharacterized protein</fullName>
    </submittedName>
</protein>
<feature type="region of interest" description="Disordered" evidence="1">
    <location>
        <begin position="56"/>
        <end position="117"/>
    </location>
</feature>
<dbReference type="EMBL" id="MU826387">
    <property type="protein sequence ID" value="KAJ7376870.1"/>
    <property type="molecule type" value="Genomic_DNA"/>
</dbReference>
<feature type="compositionally biased region" description="Acidic residues" evidence="1">
    <location>
        <begin position="82"/>
        <end position="95"/>
    </location>
</feature>
<evidence type="ECO:0000313" key="3">
    <source>
        <dbReference type="Proteomes" id="UP001163046"/>
    </source>
</evidence>
<evidence type="ECO:0000313" key="2">
    <source>
        <dbReference type="EMBL" id="KAJ7376870.1"/>
    </source>
</evidence>
<organism evidence="2 3">
    <name type="scientific">Desmophyllum pertusum</name>
    <dbReference type="NCBI Taxonomy" id="174260"/>
    <lineage>
        <taxon>Eukaryota</taxon>
        <taxon>Metazoa</taxon>
        <taxon>Cnidaria</taxon>
        <taxon>Anthozoa</taxon>
        <taxon>Hexacorallia</taxon>
        <taxon>Scleractinia</taxon>
        <taxon>Caryophylliina</taxon>
        <taxon>Caryophylliidae</taxon>
        <taxon>Desmophyllum</taxon>
    </lineage>
</organism>